<dbReference type="OrthoDB" id="5465095at2"/>
<keyword evidence="12" id="KW-1185">Reference proteome</keyword>
<sequence>MPRIITTLLKQLDHLTAKAEALILAGAILIMAGNTIANVFGRYVFSQSLYFTEELNEFLIVAVTFIGLGYITRKGRHIRMSAIYDSLPPLMRKATMIFIALSSAAMMFLLAWHALGYVERLAARGRVTPALQFPLYLTYIWVVVGFVLAGLQYLLALLKNFNTGNQVYLALHVVDEYQDPELEQLQQQLKPPAPSARFKEEPQS</sequence>
<dbReference type="PANTHER" id="PTHR35011:SF10">
    <property type="entry name" value="TRAP TRANSPORTER SMALL PERMEASE PROTEIN"/>
    <property type="match status" value="1"/>
</dbReference>
<keyword evidence="7 9" id="KW-0472">Membrane</keyword>
<evidence type="ECO:0000256" key="9">
    <source>
        <dbReference type="RuleBase" id="RU369079"/>
    </source>
</evidence>
<name>A0A2P7R484_9GAMM</name>
<dbReference type="InterPro" id="IPR055348">
    <property type="entry name" value="DctQ"/>
</dbReference>
<comment type="subunit">
    <text evidence="9">The complex comprises the extracytoplasmic solute receptor protein and the two transmembrane proteins.</text>
</comment>
<evidence type="ECO:0000256" key="1">
    <source>
        <dbReference type="ARBA" id="ARBA00004429"/>
    </source>
</evidence>
<comment type="caution">
    <text evidence="11">The sequence shown here is derived from an EMBL/GenBank/DDBJ whole genome shotgun (WGS) entry which is preliminary data.</text>
</comment>
<dbReference type="RefSeq" id="WP_106452829.1">
    <property type="nucleotide sequence ID" value="NZ_PXYH01000006.1"/>
</dbReference>
<dbReference type="PANTHER" id="PTHR35011">
    <property type="entry name" value="2,3-DIKETO-L-GULONATE TRAP TRANSPORTER SMALL PERMEASE PROTEIN YIAM"/>
    <property type="match status" value="1"/>
</dbReference>
<keyword evidence="6 9" id="KW-1133">Transmembrane helix</keyword>
<dbReference type="GO" id="GO:0015740">
    <property type="term" value="P:C4-dicarboxylate transport"/>
    <property type="evidence" value="ECO:0007669"/>
    <property type="project" value="TreeGrafter"/>
</dbReference>
<comment type="subcellular location">
    <subcellularLocation>
        <location evidence="1 9">Cell inner membrane</location>
        <topology evidence="1 9">Multi-pass membrane protein</topology>
    </subcellularLocation>
</comment>
<evidence type="ECO:0000256" key="3">
    <source>
        <dbReference type="ARBA" id="ARBA00022475"/>
    </source>
</evidence>
<dbReference type="AlphaFoldDB" id="A0A2P7R484"/>
<evidence type="ECO:0000313" key="12">
    <source>
        <dbReference type="Proteomes" id="UP000242181"/>
    </source>
</evidence>
<feature type="transmembrane region" description="Helical" evidence="9">
    <location>
        <begin position="135"/>
        <end position="158"/>
    </location>
</feature>
<protein>
    <recommendedName>
        <fullName evidence="9">TRAP transporter small permease protein</fullName>
    </recommendedName>
</protein>
<evidence type="ECO:0000313" key="11">
    <source>
        <dbReference type="EMBL" id="PSJ45032.1"/>
    </source>
</evidence>
<accession>A0A2P7R484</accession>
<evidence type="ECO:0000256" key="7">
    <source>
        <dbReference type="ARBA" id="ARBA00023136"/>
    </source>
</evidence>
<evidence type="ECO:0000259" key="10">
    <source>
        <dbReference type="Pfam" id="PF04290"/>
    </source>
</evidence>
<evidence type="ECO:0000256" key="6">
    <source>
        <dbReference type="ARBA" id="ARBA00022989"/>
    </source>
</evidence>
<organism evidence="11 12">
    <name type="scientific">Zobellella taiwanensis</name>
    <dbReference type="NCBI Taxonomy" id="347535"/>
    <lineage>
        <taxon>Bacteria</taxon>
        <taxon>Pseudomonadati</taxon>
        <taxon>Pseudomonadota</taxon>
        <taxon>Gammaproteobacteria</taxon>
        <taxon>Aeromonadales</taxon>
        <taxon>Aeromonadaceae</taxon>
        <taxon>Zobellella</taxon>
    </lineage>
</organism>
<evidence type="ECO:0000256" key="5">
    <source>
        <dbReference type="ARBA" id="ARBA00022692"/>
    </source>
</evidence>
<evidence type="ECO:0000256" key="8">
    <source>
        <dbReference type="ARBA" id="ARBA00038436"/>
    </source>
</evidence>
<feature type="transmembrane region" description="Helical" evidence="9">
    <location>
        <begin position="94"/>
        <end position="115"/>
    </location>
</feature>
<evidence type="ECO:0000256" key="2">
    <source>
        <dbReference type="ARBA" id="ARBA00022448"/>
    </source>
</evidence>
<keyword evidence="5 9" id="KW-0812">Transmembrane</keyword>
<gene>
    <name evidence="11" type="ORF">C7I36_06085</name>
</gene>
<keyword evidence="2 9" id="KW-0813">Transport</keyword>
<dbReference type="Pfam" id="PF04290">
    <property type="entry name" value="DctQ"/>
    <property type="match status" value="1"/>
</dbReference>
<dbReference type="InterPro" id="IPR007387">
    <property type="entry name" value="TRAP_DctQ"/>
</dbReference>
<proteinExistence type="inferred from homology"/>
<reference evidence="11 12" key="1">
    <citation type="submission" date="2018-03" db="EMBL/GenBank/DDBJ databases">
        <title>The draft genome of Zobellella taiwanensis JCM 13381.</title>
        <authorList>
            <person name="Liu L."/>
            <person name="Li L."/>
            <person name="Wang T."/>
            <person name="Zhang X."/>
            <person name="Liang L."/>
        </authorList>
    </citation>
    <scope>NUCLEOTIDE SEQUENCE [LARGE SCALE GENOMIC DNA]</scope>
    <source>
        <strain evidence="11 12">JCM 13381</strain>
    </source>
</reference>
<comment type="function">
    <text evidence="9">Part of the tripartite ATP-independent periplasmic (TRAP) transport system.</text>
</comment>
<dbReference type="GO" id="GO:0005886">
    <property type="term" value="C:plasma membrane"/>
    <property type="evidence" value="ECO:0007669"/>
    <property type="project" value="UniProtKB-SubCell"/>
</dbReference>
<feature type="transmembrane region" description="Helical" evidence="9">
    <location>
        <begin position="55"/>
        <end position="73"/>
    </location>
</feature>
<keyword evidence="3" id="KW-1003">Cell membrane</keyword>
<evidence type="ECO:0000256" key="4">
    <source>
        <dbReference type="ARBA" id="ARBA00022519"/>
    </source>
</evidence>
<keyword evidence="4 9" id="KW-0997">Cell inner membrane</keyword>
<comment type="similarity">
    <text evidence="8 9">Belongs to the TRAP transporter small permease family.</text>
</comment>
<dbReference type="Proteomes" id="UP000242181">
    <property type="component" value="Unassembled WGS sequence"/>
</dbReference>
<dbReference type="EMBL" id="PXYH01000006">
    <property type="protein sequence ID" value="PSJ45032.1"/>
    <property type="molecule type" value="Genomic_DNA"/>
</dbReference>
<dbReference type="GO" id="GO:0022857">
    <property type="term" value="F:transmembrane transporter activity"/>
    <property type="evidence" value="ECO:0007669"/>
    <property type="project" value="UniProtKB-UniRule"/>
</dbReference>
<feature type="domain" description="Tripartite ATP-independent periplasmic transporters DctQ component" evidence="10">
    <location>
        <begin position="31"/>
        <end position="161"/>
    </location>
</feature>
<feature type="transmembrane region" description="Helical" evidence="9">
    <location>
        <begin position="21"/>
        <end position="43"/>
    </location>
</feature>